<keyword evidence="3" id="KW-1185">Reference proteome</keyword>
<dbReference type="EMBL" id="JACDTQ010000905">
    <property type="protein sequence ID" value="KAF5924763.1"/>
    <property type="molecule type" value="Genomic_DNA"/>
</dbReference>
<feature type="region of interest" description="Disordered" evidence="1">
    <location>
        <begin position="1"/>
        <end position="65"/>
    </location>
</feature>
<sequence length="252" mass="26672">MAPAEPSHPPDGGGPEGSQCVPLPGESASWTILAFNEDSTPGAQSEESRTPPTRSCRPAAGLTPSPREVALSVCGRAAAGPRLAQLAGPSTGQCGAQRWPASTGGARELSAAPGPATGTPEWRSRSQQERAAGPQPQKKKSIGAIYHVNRKKEGKIPRTISATALDLRTSPSLIITLTSEAGENDKAVQTRLTFTYSEKYPDEAPFMPYSPRKTSRRQNVSNILKLIGTTSGRNPWRSGALDFSISCARKVK</sequence>
<proteinExistence type="predicted"/>
<dbReference type="Gene3D" id="3.10.110.10">
    <property type="entry name" value="Ubiquitin Conjugating Enzyme"/>
    <property type="match status" value="1"/>
</dbReference>
<dbReference type="Proteomes" id="UP000551758">
    <property type="component" value="Unassembled WGS sequence"/>
</dbReference>
<dbReference type="AlphaFoldDB" id="A0A7J7F9N4"/>
<reference evidence="2 3" key="1">
    <citation type="journal article" date="2020" name="Mol. Biol. Evol.">
        <title>Interspecific Gene Flow and the Evolution of Specialization in Black and White Rhinoceros.</title>
        <authorList>
            <person name="Moodley Y."/>
            <person name="Westbury M.V."/>
            <person name="Russo I.M."/>
            <person name="Gopalakrishnan S."/>
            <person name="Rakotoarivelo A."/>
            <person name="Olsen R.A."/>
            <person name="Prost S."/>
            <person name="Tunstall T."/>
            <person name="Ryder O.A."/>
            <person name="Dalen L."/>
            <person name="Bruford M.W."/>
        </authorList>
    </citation>
    <scope>NUCLEOTIDE SEQUENCE [LARGE SCALE GENOMIC DNA]</scope>
    <source>
        <strain evidence="2">SBR-YM</strain>
        <tissue evidence="2">Skin</tissue>
    </source>
</reference>
<comment type="caution">
    <text evidence="2">The sequence shown here is derived from an EMBL/GenBank/DDBJ whole genome shotgun (WGS) entry which is preliminary data.</text>
</comment>
<evidence type="ECO:0000256" key="1">
    <source>
        <dbReference type="SAM" id="MobiDB-lite"/>
    </source>
</evidence>
<evidence type="ECO:0000313" key="2">
    <source>
        <dbReference type="EMBL" id="KAF5924763.1"/>
    </source>
</evidence>
<protein>
    <submittedName>
        <fullName evidence="2">Uncharacterized protein</fullName>
    </submittedName>
</protein>
<feature type="region of interest" description="Disordered" evidence="1">
    <location>
        <begin position="86"/>
        <end position="142"/>
    </location>
</feature>
<feature type="compositionally biased region" description="Polar residues" evidence="1">
    <location>
        <begin position="37"/>
        <end position="53"/>
    </location>
</feature>
<name>A0A7J7F9N4_DICBM</name>
<accession>A0A7J7F9N4</accession>
<organism evidence="2 3">
    <name type="scientific">Diceros bicornis minor</name>
    <name type="common">South-central black rhinoceros</name>
    <dbReference type="NCBI Taxonomy" id="77932"/>
    <lineage>
        <taxon>Eukaryota</taxon>
        <taxon>Metazoa</taxon>
        <taxon>Chordata</taxon>
        <taxon>Craniata</taxon>
        <taxon>Vertebrata</taxon>
        <taxon>Euteleostomi</taxon>
        <taxon>Mammalia</taxon>
        <taxon>Eutheria</taxon>
        <taxon>Laurasiatheria</taxon>
        <taxon>Perissodactyla</taxon>
        <taxon>Rhinocerotidae</taxon>
        <taxon>Diceros</taxon>
    </lineage>
</organism>
<dbReference type="InterPro" id="IPR016135">
    <property type="entry name" value="UBQ-conjugating_enzyme/RWD"/>
</dbReference>
<evidence type="ECO:0000313" key="3">
    <source>
        <dbReference type="Proteomes" id="UP000551758"/>
    </source>
</evidence>
<gene>
    <name evidence="2" type="ORF">HPG69_003503</name>
</gene>